<dbReference type="InterPro" id="IPR001680">
    <property type="entry name" value="WD40_rpt"/>
</dbReference>
<proteinExistence type="predicted"/>
<dbReference type="GO" id="GO:0005634">
    <property type="term" value="C:nucleus"/>
    <property type="evidence" value="ECO:0007669"/>
    <property type="project" value="UniProtKB-SubCell"/>
</dbReference>
<dbReference type="InterPro" id="IPR028884">
    <property type="entry name" value="Trm82"/>
</dbReference>
<organism evidence="9 10">
    <name type="scientific">Folsomia candida</name>
    <name type="common">Springtail</name>
    <dbReference type="NCBI Taxonomy" id="158441"/>
    <lineage>
        <taxon>Eukaryota</taxon>
        <taxon>Metazoa</taxon>
        <taxon>Ecdysozoa</taxon>
        <taxon>Arthropoda</taxon>
        <taxon>Hexapoda</taxon>
        <taxon>Collembola</taxon>
        <taxon>Entomobryomorpha</taxon>
        <taxon>Isotomoidea</taxon>
        <taxon>Isotomidae</taxon>
        <taxon>Proisotominae</taxon>
        <taxon>Folsomia</taxon>
    </lineage>
</organism>
<feature type="compositionally biased region" description="Acidic residues" evidence="8">
    <location>
        <begin position="518"/>
        <end position="541"/>
    </location>
</feature>
<name>A0A226ERF0_FOLCA</name>
<keyword evidence="2" id="KW-0853">WD repeat</keyword>
<dbReference type="STRING" id="158441.A0A226ERF0"/>
<dbReference type="AlphaFoldDB" id="A0A226ERF0"/>
<dbReference type="EMBL" id="LNIX01000002">
    <property type="protein sequence ID" value="OXA59624.1"/>
    <property type="molecule type" value="Genomic_DNA"/>
</dbReference>
<dbReference type="GO" id="GO:0005829">
    <property type="term" value="C:cytosol"/>
    <property type="evidence" value="ECO:0007669"/>
    <property type="project" value="TreeGrafter"/>
</dbReference>
<keyword evidence="9" id="KW-0489">Methyltransferase</keyword>
<evidence type="ECO:0000313" key="10">
    <source>
        <dbReference type="Proteomes" id="UP000198287"/>
    </source>
</evidence>
<evidence type="ECO:0000256" key="1">
    <source>
        <dbReference type="ARBA" id="ARBA00004123"/>
    </source>
</evidence>
<dbReference type="GO" id="GO:0008168">
    <property type="term" value="F:methyltransferase activity"/>
    <property type="evidence" value="ECO:0007669"/>
    <property type="project" value="UniProtKB-KW"/>
</dbReference>
<dbReference type="PANTHER" id="PTHR16288">
    <property type="entry name" value="WD40 REPEAT PROTEIN 4"/>
    <property type="match status" value="1"/>
</dbReference>
<keyword evidence="10" id="KW-1185">Reference proteome</keyword>
<comment type="subcellular location">
    <subcellularLocation>
        <location evidence="1">Nucleus</location>
    </subcellularLocation>
</comment>
<dbReference type="Gene3D" id="2.130.10.10">
    <property type="entry name" value="YVTN repeat-like/Quinoprotein amine dehydrogenase"/>
    <property type="match status" value="1"/>
</dbReference>
<evidence type="ECO:0000256" key="7">
    <source>
        <dbReference type="ARBA" id="ARBA00093542"/>
    </source>
</evidence>
<evidence type="ECO:0000256" key="4">
    <source>
        <dbReference type="ARBA" id="ARBA00022737"/>
    </source>
</evidence>
<evidence type="ECO:0000256" key="8">
    <source>
        <dbReference type="SAM" id="MobiDB-lite"/>
    </source>
</evidence>
<evidence type="ECO:0000256" key="2">
    <source>
        <dbReference type="ARBA" id="ARBA00022574"/>
    </source>
</evidence>
<gene>
    <name evidence="9" type="ORF">Fcan01_05005</name>
</gene>
<dbReference type="InterPro" id="IPR015943">
    <property type="entry name" value="WD40/YVTN_repeat-like_dom_sf"/>
</dbReference>
<evidence type="ECO:0000256" key="5">
    <source>
        <dbReference type="ARBA" id="ARBA00023242"/>
    </source>
</evidence>
<dbReference type="GO" id="GO:0036265">
    <property type="term" value="P:RNA (guanine-N7)-methylation"/>
    <property type="evidence" value="ECO:0007669"/>
    <property type="project" value="InterPro"/>
</dbReference>
<comment type="caution">
    <text evidence="9">The sequence shown here is derived from an EMBL/GenBank/DDBJ whole genome shotgun (WGS) entry which is preliminary data.</text>
</comment>
<keyword evidence="5" id="KW-0539">Nucleus</keyword>
<protein>
    <submittedName>
        <fullName evidence="9">tRNA (Guanine-N(7)-)-methyltransferase non-catalytic subunit wdr4</fullName>
    </submittedName>
</protein>
<dbReference type="GO" id="GO:0006400">
    <property type="term" value="P:tRNA modification"/>
    <property type="evidence" value="ECO:0007669"/>
    <property type="project" value="TreeGrafter"/>
</dbReference>
<dbReference type="SUPFAM" id="SSF50978">
    <property type="entry name" value="WD40 repeat-like"/>
    <property type="match status" value="1"/>
</dbReference>
<evidence type="ECO:0000313" key="9">
    <source>
        <dbReference type="EMBL" id="OXA59624.1"/>
    </source>
</evidence>
<dbReference type="PANTHER" id="PTHR16288:SF0">
    <property type="entry name" value="TRNA (GUANINE-N(7)-)-METHYLTRANSFERASE NON-CATALYTIC SUBUNIT WDR4"/>
    <property type="match status" value="1"/>
</dbReference>
<reference evidence="9 10" key="1">
    <citation type="submission" date="2015-12" db="EMBL/GenBank/DDBJ databases">
        <title>The genome of Folsomia candida.</title>
        <authorList>
            <person name="Faddeeva A."/>
            <person name="Derks M.F."/>
            <person name="Anvar Y."/>
            <person name="Smit S."/>
            <person name="Van Straalen N."/>
            <person name="Roelofs D."/>
        </authorList>
    </citation>
    <scope>NUCLEOTIDE SEQUENCE [LARGE SCALE GENOMIC DNA]</scope>
    <source>
        <strain evidence="9 10">VU population</strain>
        <tissue evidence="9">Whole body</tissue>
    </source>
</reference>
<dbReference type="OrthoDB" id="371245at2759"/>
<evidence type="ECO:0000256" key="3">
    <source>
        <dbReference type="ARBA" id="ARBA00022694"/>
    </source>
</evidence>
<evidence type="ECO:0000256" key="6">
    <source>
        <dbReference type="ARBA" id="ARBA00093337"/>
    </source>
</evidence>
<accession>A0A226ERF0</accession>
<keyword evidence="3" id="KW-0819">tRNA processing</keyword>
<comment type="function">
    <text evidence="6">Required for the Mettl1-dependent formation of N(7)-methylguanine at position 46 (m7G46) in tRNA. In the Mettl1-wuho methyltransferase complex, it is required to stabilize and induce conformational changes of the catalytic subunit. Required for binding of nanos mRNA and repression of translation by the mei-P26-bgcn-bam-sxl complex. May cooperate with mei-P26 and nanos to derepress the BMP signaling pathway. May cooperate with mei-P26 to suppress expression of a subset of microRNAs. May cooperate with mei-P26 to regulate bam expression levels in germline cells during gametogenesis. Required to promote mitosis to meiosis transition during gametogenesis. May regulate germline cell division in part by regulating ribosome biogenesis.</text>
</comment>
<feature type="compositionally biased region" description="Polar residues" evidence="8">
    <location>
        <begin position="503"/>
        <end position="516"/>
    </location>
</feature>
<dbReference type="Proteomes" id="UP000198287">
    <property type="component" value="Unassembled WGS sequence"/>
</dbReference>
<comment type="subunit">
    <text evidence="7">Forms a heterodimer with the catalytic subunit Mettl1. Interacts with mei-P26 and weakly interacts with bgcn; required for the function or formation of the mei-P26-bgcn-bam-sxl complex. Interacts with nanos; may be involved in mei-P26-dependent derepression of the BMP signaling pathway. Interacts with Myc; the interaction may be mediated by mei-P26 and may be involved in the regulation of ribosome biogenesis.</text>
</comment>
<sequence length="541" mass="60686">MFAVTDTMAAVCGRYSVHLHPITFVPLVELGPLDIATNLPRGSQATPNKLSLICLDLSADSRYLVTADSGRNIYLFEFTPHTWDHVTSWTMDKRTAKVQFDQSGNHIVITDKGGDVFVTTIGSLSANRPGEPVTISTPKRILKHSHHVLDVIFSQDKILTCCSDEMVRVCTYPTIVELIGLGFKLAHKESVVNIALVNRDTNLLSISAEGTLKFWRIWLDFLEHQHNVLEDSSSQSAKSHRCIKSWNIFSILDTERAHANEVVRMAASSFEGRIYVAVLISGFKQLPVFELRPLETTLRLFGQCRLANDFVDLAWRGKNLFVFNPAEANLSKYVISSHGGLMKEEFPLRFSSSVKKDVIAFGAYNRPFFPVKKRVPSHILETVEETKKVLLNEFGPLPSEEEKEAAEALLLAQEKIIEETPEERHARLAEFTSKLMLKKRENKVVKVVMTPQTPEIYPSILMSPMDRHGQSSVEKVVMDAENVSVANNGVKNAVKEIVKLDEISSTQETEAIQTDAVSLEEDDDNDFDLEDRDAEEDLSAN</sequence>
<dbReference type="SMART" id="SM00320">
    <property type="entry name" value="WD40"/>
    <property type="match status" value="3"/>
</dbReference>
<dbReference type="GO" id="GO:0043527">
    <property type="term" value="C:tRNA methyltransferase complex"/>
    <property type="evidence" value="ECO:0007669"/>
    <property type="project" value="TreeGrafter"/>
</dbReference>
<keyword evidence="4" id="KW-0677">Repeat</keyword>
<dbReference type="InterPro" id="IPR036322">
    <property type="entry name" value="WD40_repeat_dom_sf"/>
</dbReference>
<feature type="region of interest" description="Disordered" evidence="8">
    <location>
        <begin position="502"/>
        <end position="541"/>
    </location>
</feature>
<keyword evidence="9" id="KW-0808">Transferase</keyword>